<dbReference type="PANTHER" id="PTHR32487">
    <property type="entry name" value="3-OXO-DELTA(4,5)-STEROID 5-BETA-REDUCTASE"/>
    <property type="match status" value="1"/>
</dbReference>
<evidence type="ECO:0000313" key="3">
    <source>
        <dbReference type="Proteomes" id="UP000186594"/>
    </source>
</evidence>
<keyword evidence="3" id="KW-1185">Reference proteome</keyword>
<name>A0A1U7LS39_NEOID</name>
<sequence length="430" mass="49028">MVFSNSFHSDGIYHGLPDIPTTITGKSAIVCGSNGISGTHMLRVLKKSPQRWSKVYSISRRPSMEPLPDHFSHLIIDLEMPVDEIATVLKQANVQADYVFYFAYKQPAPKPGSNPWSCARELAEINGTLFNNFLNSLTVAGIKPERILLQTGTKNYGCHLGPYFCPGREEDPRIEQEPNFYYTEEDTMWKWCLQNKVDWNIAMPCVMQGTVRDGIQSIINPIGVYAAIQKVLGRKMIWPSDFTAWETEQAQSNGYLNAYLEEWAVLNPEAANEKFNATDGSYFTWARAWPRIAARYGIEWEGPSEANEGKYQVTETYTVPPPIGYGGTARVRIHSSLAAWSQEPKVRETWYKLAKEQGLPMEYIEKTDRFWFADYILAWSWPITQSMDKTRKMGFMGTCNSEEAIIDLIKECEELHILPNVLLNEDNVKD</sequence>
<dbReference type="OrthoDB" id="1731983at2759"/>
<evidence type="ECO:0000259" key="1">
    <source>
        <dbReference type="Pfam" id="PF22917"/>
    </source>
</evidence>
<dbReference type="Pfam" id="PF22917">
    <property type="entry name" value="PRISE"/>
    <property type="match status" value="1"/>
</dbReference>
<reference evidence="2 3" key="1">
    <citation type="submission" date="2016-04" db="EMBL/GenBank/DDBJ databases">
        <title>Evolutionary innovation and constraint leading to complex multicellularity in the Ascomycota.</title>
        <authorList>
            <person name="Cisse O."/>
            <person name="Nguyen A."/>
            <person name="Hewitt D.A."/>
            <person name="Jedd G."/>
            <person name="Stajich J.E."/>
        </authorList>
    </citation>
    <scope>NUCLEOTIDE SEQUENCE [LARGE SCALE GENOMIC DNA]</scope>
    <source>
        <strain evidence="2 3">DAH-3</strain>
    </source>
</reference>
<accession>A0A1U7LS39</accession>
<dbReference type="Proteomes" id="UP000186594">
    <property type="component" value="Unassembled WGS sequence"/>
</dbReference>
<dbReference type="OMA" id="LANWEFL"/>
<dbReference type="AlphaFoldDB" id="A0A1U7LS39"/>
<organism evidence="2 3">
    <name type="scientific">Neolecta irregularis (strain DAH-3)</name>
    <dbReference type="NCBI Taxonomy" id="1198029"/>
    <lineage>
        <taxon>Eukaryota</taxon>
        <taxon>Fungi</taxon>
        <taxon>Dikarya</taxon>
        <taxon>Ascomycota</taxon>
        <taxon>Taphrinomycotina</taxon>
        <taxon>Neolectales</taxon>
        <taxon>Neolectaceae</taxon>
        <taxon>Neolecta</taxon>
    </lineage>
</organism>
<dbReference type="InterPro" id="IPR055222">
    <property type="entry name" value="PRISE-like_Rossmann-fold"/>
</dbReference>
<dbReference type="EMBL" id="LXFE01000410">
    <property type="protein sequence ID" value="OLL25438.1"/>
    <property type="molecule type" value="Genomic_DNA"/>
</dbReference>
<dbReference type="SUPFAM" id="SSF51735">
    <property type="entry name" value="NAD(P)-binding Rossmann-fold domains"/>
    <property type="match status" value="1"/>
</dbReference>
<dbReference type="STRING" id="1198029.A0A1U7LS39"/>
<protein>
    <recommendedName>
        <fullName evidence="1">PRISE-like Rossmann-fold domain-containing protein</fullName>
    </recommendedName>
</protein>
<dbReference type="PANTHER" id="PTHR32487:SF29">
    <property type="entry name" value="NAD-DEPENDENT EPIMERASE_DEHYDRATASE DOMAIN-CONTAINING PROTEIN"/>
    <property type="match status" value="1"/>
</dbReference>
<comment type="caution">
    <text evidence="2">The sequence shown here is derived from an EMBL/GenBank/DDBJ whole genome shotgun (WGS) entry which is preliminary data.</text>
</comment>
<gene>
    <name evidence="2" type="ORF">NEOLI_002936</name>
</gene>
<dbReference type="InterPro" id="IPR036291">
    <property type="entry name" value="NAD(P)-bd_dom_sf"/>
</dbReference>
<dbReference type="Gene3D" id="3.40.50.720">
    <property type="entry name" value="NAD(P)-binding Rossmann-like Domain"/>
    <property type="match status" value="1"/>
</dbReference>
<evidence type="ECO:0000313" key="2">
    <source>
        <dbReference type="EMBL" id="OLL25438.1"/>
    </source>
</evidence>
<proteinExistence type="predicted"/>
<feature type="domain" description="PRISE-like Rossmann-fold" evidence="1">
    <location>
        <begin position="123"/>
        <end position="311"/>
    </location>
</feature>